<evidence type="ECO:0000313" key="1">
    <source>
        <dbReference type="EMBL" id="ABP66993.1"/>
    </source>
</evidence>
<dbReference type="Proteomes" id="UP000000256">
    <property type="component" value="Chromosome"/>
</dbReference>
<dbReference type="KEGG" id="csc:Csac_1391"/>
<dbReference type="RefSeq" id="WP_011916929.1">
    <property type="nucleotide sequence ID" value="NC_009437.1"/>
</dbReference>
<dbReference type="HOGENOM" id="CLU_2521376_0_0_9"/>
<dbReference type="STRING" id="351627.Csac_1391"/>
<dbReference type="OrthoDB" id="1730163at2"/>
<name>A4XJA8_CALS8</name>
<keyword evidence="2" id="KW-1185">Reference proteome</keyword>
<proteinExistence type="predicted"/>
<protein>
    <submittedName>
        <fullName evidence="1">Uncharacterized protein</fullName>
    </submittedName>
</protein>
<evidence type="ECO:0000313" key="2">
    <source>
        <dbReference type="Proteomes" id="UP000000256"/>
    </source>
</evidence>
<dbReference type="EMBL" id="CP000679">
    <property type="protein sequence ID" value="ABP66993.1"/>
    <property type="molecule type" value="Genomic_DNA"/>
</dbReference>
<organism evidence="1 2">
    <name type="scientific">Caldicellulosiruptor saccharolyticus (strain ATCC 43494 / DSM 8903 / Tp8T 6331)</name>
    <dbReference type="NCBI Taxonomy" id="351627"/>
    <lineage>
        <taxon>Bacteria</taxon>
        <taxon>Bacillati</taxon>
        <taxon>Bacillota</taxon>
        <taxon>Bacillota incertae sedis</taxon>
        <taxon>Caldicellulosiruptorales</taxon>
        <taxon>Caldicellulosiruptoraceae</taxon>
        <taxon>Caldicellulosiruptor</taxon>
    </lineage>
</organism>
<accession>A4XJA8</accession>
<sequence>MSQQEVERILKALADESIFALLIGVTQEGEVILRPIGGEWGSGIIPAIEEMNKKYPGCKMKLLERNYDDWFRYFKHVVPKEQVI</sequence>
<dbReference type="AlphaFoldDB" id="A4XJA8"/>
<gene>
    <name evidence="1" type="ordered locus">Csac_1391</name>
</gene>
<reference evidence="1 2" key="1">
    <citation type="journal article" date="2008" name="Appl. Environ. Microbiol.">
        <title>Hydrogenomics of the extremely thermophilic bacterium Caldicellulosiruptor saccharolyticus.</title>
        <authorList>
            <person name="van de Werken H.J."/>
            <person name="Verhaart M.R."/>
            <person name="VanFossen A.L."/>
            <person name="Willquist K."/>
            <person name="Lewis D.L."/>
            <person name="Nichols J.D."/>
            <person name="Goorissen H.P."/>
            <person name="Mongodin E.F."/>
            <person name="Nelson K.E."/>
            <person name="van Niel E.W."/>
            <person name="Stams A.J."/>
            <person name="Ward D.E."/>
            <person name="de Vos W.M."/>
            <person name="van der Oost J."/>
            <person name="Kelly R.M."/>
            <person name="Kengen S.W."/>
        </authorList>
    </citation>
    <scope>NUCLEOTIDE SEQUENCE [LARGE SCALE GENOMIC DNA]</scope>
    <source>
        <strain evidence="2">ATCC 43494 / DSM 8903 / Tp8T 6331</strain>
    </source>
</reference>